<dbReference type="RefSeq" id="WP_021681429.1">
    <property type="nucleotide sequence ID" value="NZ_KI260346.1"/>
</dbReference>
<name>U2LLK9_9FIRM</name>
<proteinExistence type="predicted"/>
<protein>
    <submittedName>
        <fullName evidence="1">Uncharacterized protein</fullName>
    </submittedName>
</protein>
<comment type="caution">
    <text evidence="1">The sequence shown here is derived from an EMBL/GenBank/DDBJ whole genome shotgun (WGS) entry which is preliminary data.</text>
</comment>
<gene>
    <name evidence="1" type="ORF">RUMCAL_03200</name>
</gene>
<accession>U2LLK9</accession>
<dbReference type="Proteomes" id="UP000016662">
    <property type="component" value="Unassembled WGS sequence"/>
</dbReference>
<sequence length="70" mass="7989">MRQEQRRCGFWRSVGALRHGANCIVEKYKSTQKVRSFVSAESHGIKITAFPGKKALDKYGVLAYNKDRKS</sequence>
<organism evidence="1 2">
    <name type="scientific">Ruminococcus callidus ATCC 27760</name>
    <dbReference type="NCBI Taxonomy" id="411473"/>
    <lineage>
        <taxon>Bacteria</taxon>
        <taxon>Bacillati</taxon>
        <taxon>Bacillota</taxon>
        <taxon>Clostridia</taxon>
        <taxon>Eubacteriales</taxon>
        <taxon>Oscillospiraceae</taxon>
        <taxon>Ruminococcus</taxon>
    </lineage>
</organism>
<evidence type="ECO:0000313" key="1">
    <source>
        <dbReference type="EMBL" id="ERJ87993.1"/>
    </source>
</evidence>
<keyword evidence="2" id="KW-1185">Reference proteome</keyword>
<feature type="non-terminal residue" evidence="1">
    <location>
        <position position="70"/>
    </location>
</feature>
<dbReference type="HOGENOM" id="CLU_2764118_0_0_9"/>
<evidence type="ECO:0000313" key="2">
    <source>
        <dbReference type="Proteomes" id="UP000016662"/>
    </source>
</evidence>
<reference evidence="1 2" key="1">
    <citation type="submission" date="2013-07" db="EMBL/GenBank/DDBJ databases">
        <authorList>
            <person name="Weinstock G."/>
            <person name="Sodergren E."/>
            <person name="Wylie T."/>
            <person name="Fulton L."/>
            <person name="Fulton R."/>
            <person name="Fronick C."/>
            <person name="O'Laughlin M."/>
            <person name="Godfrey J."/>
            <person name="Miner T."/>
            <person name="Herter B."/>
            <person name="Appelbaum E."/>
            <person name="Cordes M."/>
            <person name="Lek S."/>
            <person name="Wollam A."/>
            <person name="Pepin K.H."/>
            <person name="Palsikar V.B."/>
            <person name="Mitreva M."/>
            <person name="Wilson R.K."/>
        </authorList>
    </citation>
    <scope>NUCLEOTIDE SEQUENCE [LARGE SCALE GENOMIC DNA]</scope>
    <source>
        <strain evidence="1 2">ATCC 27760</strain>
    </source>
</reference>
<dbReference type="AlphaFoldDB" id="U2LLK9"/>
<dbReference type="EMBL" id="AWVF01000420">
    <property type="protein sequence ID" value="ERJ87993.1"/>
    <property type="molecule type" value="Genomic_DNA"/>
</dbReference>